<sequence>MANYLLIGAGFSRNWGGWLATEAFEYLLGCPEITNDQSLRDLLWRHQSKGGFESALADLQRAYLCDQIANKAAMESLQAAITRMFSDMNKALMESNGWEFQQYIGRQVGTFLTGFDAIFSLNQDVLLEHYYINENIALIGRNKWTGAQLPGMRRVPAQEPMHSASWARSKWHPEEENAFKLDANSQPIFKLHGSSNWVHADGRPMLIMGGAKTREIGQTPILNWYAQEFERYLTQQSSRLMVIGYGFRDDHINATISHAVKQGLKLFIIAPEGAELARRMNPQRRRVGSVSKTALEVMIETSLIGASRRPLRDIFGDDTAEHNKVMRFFDE</sequence>
<protein>
    <submittedName>
        <fullName evidence="1">Uncharacterized protein</fullName>
    </submittedName>
</protein>
<proteinExistence type="predicted"/>
<dbReference type="EMBL" id="CABR01000025">
    <property type="protein sequence ID" value="CBI09331.1"/>
    <property type="molecule type" value="Genomic_DNA"/>
</dbReference>
<name>E6QQ10_9ZZZZ</name>
<reference evidence="1" key="1">
    <citation type="submission" date="2009-10" db="EMBL/GenBank/DDBJ databases">
        <title>Diversity of trophic interactions inside an arsenic-rich microbial ecosystem.</title>
        <authorList>
            <person name="Bertin P.N."/>
            <person name="Heinrich-Salmeron A."/>
            <person name="Pelletier E."/>
            <person name="Goulhen-Chollet F."/>
            <person name="Arsene-Ploetze F."/>
            <person name="Gallien S."/>
            <person name="Calteau A."/>
            <person name="Vallenet D."/>
            <person name="Casiot C."/>
            <person name="Chane-Woon-Ming B."/>
            <person name="Giloteaux L."/>
            <person name="Barakat M."/>
            <person name="Bonnefoy V."/>
            <person name="Bruneel O."/>
            <person name="Chandler M."/>
            <person name="Cleiss J."/>
            <person name="Duran R."/>
            <person name="Elbaz-Poulichet F."/>
            <person name="Fonknechten N."/>
            <person name="Lauga B."/>
            <person name="Mornico D."/>
            <person name="Ortet P."/>
            <person name="Schaeffer C."/>
            <person name="Siguier P."/>
            <person name="Alexander Thil Smith A."/>
            <person name="Van Dorsselaer A."/>
            <person name="Weissenbach J."/>
            <person name="Medigue C."/>
            <person name="Le Paslier D."/>
        </authorList>
    </citation>
    <scope>NUCLEOTIDE SEQUENCE</scope>
</reference>
<comment type="caution">
    <text evidence="1">The sequence shown here is derived from an EMBL/GenBank/DDBJ whole genome shotgun (WGS) entry which is preliminary data.</text>
</comment>
<evidence type="ECO:0000313" key="1">
    <source>
        <dbReference type="EMBL" id="CBI09331.1"/>
    </source>
</evidence>
<gene>
    <name evidence="1" type="ORF">CARN7_0056</name>
</gene>
<dbReference type="AlphaFoldDB" id="E6QQ10"/>
<organism evidence="1">
    <name type="scientific">mine drainage metagenome</name>
    <dbReference type="NCBI Taxonomy" id="410659"/>
    <lineage>
        <taxon>unclassified sequences</taxon>
        <taxon>metagenomes</taxon>
        <taxon>ecological metagenomes</taxon>
    </lineage>
</organism>
<accession>E6QQ10</accession>
<dbReference type="Pfam" id="PF13289">
    <property type="entry name" value="SIR2_2"/>
    <property type="match status" value="1"/>
</dbReference>